<accession>A0A0F9MW51</accession>
<dbReference type="AlphaFoldDB" id="A0A0F9MW51"/>
<comment type="caution">
    <text evidence="1">The sequence shown here is derived from an EMBL/GenBank/DDBJ whole genome shotgun (WGS) entry which is preliminary data.</text>
</comment>
<evidence type="ECO:0000313" key="1">
    <source>
        <dbReference type="EMBL" id="KKN11535.1"/>
    </source>
</evidence>
<dbReference type="EMBL" id="LAZR01004125">
    <property type="protein sequence ID" value="KKN11535.1"/>
    <property type="molecule type" value="Genomic_DNA"/>
</dbReference>
<gene>
    <name evidence="1" type="ORF">LCGC14_1025610</name>
</gene>
<sequence>MRIVILYSINFNKEILKSTEQDYKKVKITAEQSKTIQEISKLLLELIPLSELILKDCILHTLKEWQIKNNKLINEIVDMPIGRKLNAIKEMFNIGKKKLKSALTEPKKKSEIIIDIAFEKVFKSYMKNINEHQK</sequence>
<reference evidence="1" key="1">
    <citation type="journal article" date="2015" name="Nature">
        <title>Complex archaea that bridge the gap between prokaryotes and eukaryotes.</title>
        <authorList>
            <person name="Spang A."/>
            <person name="Saw J.H."/>
            <person name="Jorgensen S.L."/>
            <person name="Zaremba-Niedzwiedzka K."/>
            <person name="Martijn J."/>
            <person name="Lind A.E."/>
            <person name="van Eijk R."/>
            <person name="Schleper C."/>
            <person name="Guy L."/>
            <person name="Ettema T.J."/>
        </authorList>
    </citation>
    <scope>NUCLEOTIDE SEQUENCE</scope>
</reference>
<organism evidence="1">
    <name type="scientific">marine sediment metagenome</name>
    <dbReference type="NCBI Taxonomy" id="412755"/>
    <lineage>
        <taxon>unclassified sequences</taxon>
        <taxon>metagenomes</taxon>
        <taxon>ecological metagenomes</taxon>
    </lineage>
</organism>
<name>A0A0F9MW51_9ZZZZ</name>
<proteinExistence type="predicted"/>
<protein>
    <submittedName>
        <fullName evidence="1">Uncharacterized protein</fullName>
    </submittedName>
</protein>